<evidence type="ECO:0000256" key="4">
    <source>
        <dbReference type="ARBA" id="ARBA00023002"/>
    </source>
</evidence>
<reference evidence="7" key="1">
    <citation type="submission" date="2019-10" db="EMBL/GenBank/DDBJ databases">
        <title>Complete genome sequence of Corynebacterium urogenitalis DSM 108747, isolated from the genital tract of a cow.</title>
        <authorList>
            <person name="Ruckert C."/>
            <person name="Ballas P."/>
            <person name="Wagener K."/>
            <person name="Drillich M."/>
            <person name="Kaempfer P."/>
            <person name="Busse H.-J."/>
            <person name="Ehling-Schulz M."/>
        </authorList>
    </citation>
    <scope>NUCLEOTIDE SEQUENCE [LARGE SCALE GENOMIC DNA]</scope>
    <source>
        <strain evidence="7">LMM 1652</strain>
    </source>
</reference>
<proteinExistence type="inferred from homology"/>
<keyword evidence="3" id="KW-0285">Flavoprotein</keyword>
<dbReference type="EMBL" id="CP045032">
    <property type="protein sequence ID" value="QFQ01886.1"/>
    <property type="molecule type" value="Genomic_DNA"/>
</dbReference>
<evidence type="ECO:0000256" key="3">
    <source>
        <dbReference type="ARBA" id="ARBA00022630"/>
    </source>
</evidence>
<dbReference type="InterPro" id="IPR017741">
    <property type="entry name" value="FAD-dependent_OxRdtase_HpnW"/>
</dbReference>
<dbReference type="KEGG" id="cuo:CUROG_02480"/>
<feature type="domain" description="FAD dependent oxidoreductase" evidence="5">
    <location>
        <begin position="21"/>
        <end position="379"/>
    </location>
</feature>
<dbReference type="InterPro" id="IPR036188">
    <property type="entry name" value="FAD/NAD-bd_sf"/>
</dbReference>
<dbReference type="NCBIfam" id="TIGR03364">
    <property type="entry name" value="HpnW_proposed"/>
    <property type="match status" value="1"/>
</dbReference>
<dbReference type="Gene3D" id="3.30.9.10">
    <property type="entry name" value="D-Amino Acid Oxidase, subunit A, domain 2"/>
    <property type="match status" value="1"/>
</dbReference>
<comment type="similarity">
    <text evidence="2">Belongs to the DadA oxidoreductase family.</text>
</comment>
<keyword evidence="4" id="KW-0560">Oxidoreductase</keyword>
<accession>A0A5J6Z4A6</accession>
<dbReference type="InterPro" id="IPR006076">
    <property type="entry name" value="FAD-dep_OxRdtase"/>
</dbReference>
<keyword evidence="7" id="KW-1185">Reference proteome</keyword>
<evidence type="ECO:0000256" key="2">
    <source>
        <dbReference type="ARBA" id="ARBA00009410"/>
    </source>
</evidence>
<dbReference type="GO" id="GO:0016491">
    <property type="term" value="F:oxidoreductase activity"/>
    <property type="evidence" value="ECO:0007669"/>
    <property type="project" value="UniProtKB-KW"/>
</dbReference>
<dbReference type="PANTHER" id="PTHR13847">
    <property type="entry name" value="SARCOSINE DEHYDROGENASE-RELATED"/>
    <property type="match status" value="1"/>
</dbReference>
<dbReference type="Gene3D" id="3.50.50.60">
    <property type="entry name" value="FAD/NAD(P)-binding domain"/>
    <property type="match status" value="1"/>
</dbReference>
<dbReference type="Proteomes" id="UP000326711">
    <property type="component" value="Chromosome"/>
</dbReference>
<evidence type="ECO:0000256" key="1">
    <source>
        <dbReference type="ARBA" id="ARBA00001974"/>
    </source>
</evidence>
<dbReference type="SUPFAM" id="SSF51905">
    <property type="entry name" value="FAD/NAD(P)-binding domain"/>
    <property type="match status" value="1"/>
</dbReference>
<dbReference type="GO" id="GO:0005737">
    <property type="term" value="C:cytoplasm"/>
    <property type="evidence" value="ECO:0007669"/>
    <property type="project" value="TreeGrafter"/>
</dbReference>
<dbReference type="PANTHER" id="PTHR13847:SF286">
    <property type="entry name" value="D-AMINO ACID DEHYDROGENASE"/>
    <property type="match status" value="1"/>
</dbReference>
<evidence type="ECO:0000259" key="5">
    <source>
        <dbReference type="Pfam" id="PF01266"/>
    </source>
</evidence>
<organism evidence="6 7">
    <name type="scientific">Corynebacterium urogenitale</name>
    <dbReference type="NCBI Taxonomy" id="2487892"/>
    <lineage>
        <taxon>Bacteria</taxon>
        <taxon>Bacillati</taxon>
        <taxon>Actinomycetota</taxon>
        <taxon>Actinomycetes</taxon>
        <taxon>Mycobacteriales</taxon>
        <taxon>Corynebacteriaceae</taxon>
        <taxon>Corynebacterium</taxon>
    </lineage>
</organism>
<protein>
    <submittedName>
        <fullName evidence="6">D-amino acid dehydrogenase small subunit</fullName>
    </submittedName>
</protein>
<comment type="cofactor">
    <cofactor evidence="1">
        <name>FAD</name>
        <dbReference type="ChEBI" id="CHEBI:57692"/>
    </cofactor>
</comment>
<dbReference type="Pfam" id="PF01266">
    <property type="entry name" value="DAO"/>
    <property type="match status" value="1"/>
</dbReference>
<evidence type="ECO:0000313" key="6">
    <source>
        <dbReference type="EMBL" id="QFQ01886.1"/>
    </source>
</evidence>
<evidence type="ECO:0000313" key="7">
    <source>
        <dbReference type="Proteomes" id="UP000326711"/>
    </source>
</evidence>
<gene>
    <name evidence="6" type="ORF">CUROG_02480</name>
</gene>
<name>A0A5J6Z4A6_9CORY</name>
<dbReference type="AlphaFoldDB" id="A0A5J6Z4A6"/>
<sequence length="388" mass="42053">MAWALTMDRMNTVEKGAGRQDLIVVGAGILGLATAYRAHKQGMKVLVIERHSRPVGASIMNFGHACFTGQADIIQPVAAQAREGWAAAAQDAGFWAAQPGTLIPAVTELEMQVLREFAEHRGEEQVQLLDAQQVKEALGHERLEVVGGARLPLDMRVNPREAAWKLAEWLEQQGVQFQWLTNVTAVADGTVCTTRGEFSAPQVVVCPGVELMSLFPGLAEDVDLKVCTLAMALVRKPTHTANDFCMLTGTSIARYDGLTSMPSAVALKEELVQREPELVDCIANLMVTAIPEGLLIGDSHEYHDSPTPFIDEQMAALLQNRAAAYVGVEKFDVLQRWQGRYANSVHTNLVLRRPDEKTTVAVVASGIGMTLSFGIASLILEGGEVPGF</sequence>